<dbReference type="EMBL" id="MT144073">
    <property type="protein sequence ID" value="QJA48149.1"/>
    <property type="molecule type" value="Genomic_DNA"/>
</dbReference>
<dbReference type="AlphaFoldDB" id="A0A6H1ZL10"/>
<sequence>MPDVGRLIMRKIPQWYHQQEIRNWLKRDGYPTSLDGLTVFLEKHLQLAFEKGWMKAIAASQPDVQADAEIRGMCPVCGRALVMGVCETGCGKEQEAIEFIRLHEPPVRPHRLILS</sequence>
<organism evidence="1">
    <name type="scientific">viral metagenome</name>
    <dbReference type="NCBI Taxonomy" id="1070528"/>
    <lineage>
        <taxon>unclassified sequences</taxon>
        <taxon>metagenomes</taxon>
        <taxon>organismal metagenomes</taxon>
    </lineage>
</organism>
<gene>
    <name evidence="1" type="ORF">TM448A00842_0012</name>
</gene>
<dbReference type="SUPFAM" id="SSF144020">
    <property type="entry name" value="FdhE-like"/>
    <property type="match status" value="1"/>
</dbReference>
<name>A0A6H1ZL10_9ZZZZ</name>
<evidence type="ECO:0000313" key="1">
    <source>
        <dbReference type="EMBL" id="QJA48149.1"/>
    </source>
</evidence>
<reference evidence="1" key="1">
    <citation type="submission" date="2020-03" db="EMBL/GenBank/DDBJ databases">
        <title>The deep terrestrial virosphere.</title>
        <authorList>
            <person name="Holmfeldt K."/>
            <person name="Nilsson E."/>
            <person name="Simone D."/>
            <person name="Lopez-Fernandez M."/>
            <person name="Wu X."/>
            <person name="de Brujin I."/>
            <person name="Lundin D."/>
            <person name="Andersson A."/>
            <person name="Bertilsson S."/>
            <person name="Dopson M."/>
        </authorList>
    </citation>
    <scope>NUCLEOTIDE SEQUENCE</scope>
    <source>
        <strain evidence="1">TM448A00842</strain>
    </source>
</reference>
<accession>A0A6H1ZL10</accession>
<dbReference type="InterPro" id="IPR024064">
    <property type="entry name" value="FdhE-like_sf"/>
</dbReference>
<proteinExistence type="predicted"/>
<protein>
    <submittedName>
        <fullName evidence="1">Uncharacterized protein</fullName>
    </submittedName>
</protein>